<evidence type="ECO:0000313" key="2">
    <source>
        <dbReference type="Proteomes" id="UP001162501"/>
    </source>
</evidence>
<protein>
    <submittedName>
        <fullName evidence="1">Uncharacterized protein</fullName>
    </submittedName>
</protein>
<proteinExistence type="predicted"/>
<evidence type="ECO:0000313" key="1">
    <source>
        <dbReference type="EMBL" id="CAN0015101.1"/>
    </source>
</evidence>
<reference evidence="1" key="1">
    <citation type="submission" date="2023-05" db="EMBL/GenBank/DDBJ databases">
        <authorList>
            <consortium name="ELIXIR-Norway"/>
        </authorList>
    </citation>
    <scope>NUCLEOTIDE SEQUENCE</scope>
</reference>
<name>A0AC59YVL5_RANTA</name>
<sequence length="126" mass="13634">MGALQSYTEEGAGEERVVFVLSCKTGVTSSMAPGLLWDIASNPPPFASGCDWFFCFNLFMAASSPSCEHVGSEVVAQGVWDLSSLTRDQNFVPCIGMGLTTEPPGKSPDYTFKVEHKFFSTPPIKQ</sequence>
<dbReference type="Proteomes" id="UP001162501">
    <property type="component" value="Chromosome 20"/>
</dbReference>
<organism evidence="1 2">
    <name type="scientific">Rangifer tarandus platyrhynchus</name>
    <name type="common">Svalbard reindeer</name>
    <dbReference type="NCBI Taxonomy" id="3082113"/>
    <lineage>
        <taxon>Eukaryota</taxon>
        <taxon>Metazoa</taxon>
        <taxon>Chordata</taxon>
        <taxon>Craniata</taxon>
        <taxon>Vertebrata</taxon>
        <taxon>Euteleostomi</taxon>
        <taxon>Mammalia</taxon>
        <taxon>Eutheria</taxon>
        <taxon>Laurasiatheria</taxon>
        <taxon>Artiodactyla</taxon>
        <taxon>Ruminantia</taxon>
        <taxon>Pecora</taxon>
        <taxon>Cervidae</taxon>
        <taxon>Odocoileinae</taxon>
        <taxon>Rangifer</taxon>
    </lineage>
</organism>
<gene>
    <name evidence="1" type="ORF">MRATA1EN22A_LOCUS10771</name>
</gene>
<dbReference type="EMBL" id="OX596104">
    <property type="protein sequence ID" value="CAN0015101.1"/>
    <property type="molecule type" value="Genomic_DNA"/>
</dbReference>
<reference evidence="1" key="2">
    <citation type="submission" date="2025-03" db="EMBL/GenBank/DDBJ databases">
        <authorList>
            <consortium name="ELIXIR-Norway"/>
            <consortium name="Elixir Norway"/>
        </authorList>
    </citation>
    <scope>NUCLEOTIDE SEQUENCE</scope>
</reference>
<accession>A0AC59YVL5</accession>